<sequence length="103" mass="11588">MSLNISDVKKLCRLSKIDIDDDSLDDVHKSISNILDLIDCTLNVECNTEDALHVDTNVTQHFREDVAVDGASYNELFCNLADNDRKKSMKTGYYHVPKVIDVG</sequence>
<proteinExistence type="predicted"/>
<evidence type="ECO:0008006" key="3">
    <source>
        <dbReference type="Google" id="ProtNLM"/>
    </source>
</evidence>
<dbReference type="Gene3D" id="1.10.20.60">
    <property type="entry name" value="Glu-tRNAGln amidotransferase C subunit, N-terminal domain"/>
    <property type="match status" value="1"/>
</dbReference>
<dbReference type="SUPFAM" id="SSF141000">
    <property type="entry name" value="Glu-tRNAGln amidotransferase C subunit"/>
    <property type="match status" value="1"/>
</dbReference>
<dbReference type="KEGG" id="snay:FZC37_01320"/>
<dbReference type="EMBL" id="CP043312">
    <property type="protein sequence ID" value="QEK39576.1"/>
    <property type="molecule type" value="Genomic_DNA"/>
</dbReference>
<dbReference type="RefSeq" id="WP_148951937.1">
    <property type="nucleotide sequence ID" value="NZ_CP043312.1"/>
</dbReference>
<organism evidence="1 2">
    <name type="scientific">Candidatus Sneabacter namystus</name>
    <dbReference type="NCBI Taxonomy" id="2601646"/>
    <lineage>
        <taxon>Bacteria</taxon>
        <taxon>Pseudomonadati</taxon>
        <taxon>Pseudomonadota</taxon>
        <taxon>Alphaproteobacteria</taxon>
        <taxon>Rickettsiales</taxon>
        <taxon>Rickettsiaceae</taxon>
        <taxon>Rickettsieae</taxon>
        <taxon>Candidatus Sneabacter</taxon>
    </lineage>
</organism>
<dbReference type="GO" id="GO:0006450">
    <property type="term" value="P:regulation of translational fidelity"/>
    <property type="evidence" value="ECO:0007669"/>
    <property type="project" value="InterPro"/>
</dbReference>
<name>A0A5C0UHR5_9RICK</name>
<reference evidence="1 2" key="1">
    <citation type="submission" date="2019-08" db="EMBL/GenBank/DDBJ databases">
        <title>Highly reduced genomes of protist endosymbionts show evolutionary convergence.</title>
        <authorList>
            <person name="George E."/>
            <person name="Husnik F."/>
            <person name="Tashyreva D."/>
            <person name="Prokopchuk G."/>
            <person name="Horak A."/>
            <person name="Kwong W.K."/>
            <person name="Lukes J."/>
            <person name="Keeling P.J."/>
        </authorList>
    </citation>
    <scope>NUCLEOTIDE SEQUENCE [LARGE SCALE GENOMIC DNA]</scope>
    <source>
        <strain evidence="1">1621</strain>
    </source>
</reference>
<accession>A0A5C0UHR5</accession>
<dbReference type="AlphaFoldDB" id="A0A5C0UHR5"/>
<keyword evidence="2" id="KW-1185">Reference proteome</keyword>
<dbReference type="Proteomes" id="UP000323844">
    <property type="component" value="Chromosome"/>
</dbReference>
<gene>
    <name evidence="1" type="ORF">FZC37_01320</name>
</gene>
<evidence type="ECO:0000313" key="2">
    <source>
        <dbReference type="Proteomes" id="UP000323844"/>
    </source>
</evidence>
<protein>
    <recommendedName>
        <fullName evidence="3">Glutamyl-tRNA(Gln) amidotransferase subunit C</fullName>
    </recommendedName>
</protein>
<dbReference type="InterPro" id="IPR036113">
    <property type="entry name" value="Asp/Glu-ADT_sf_sub_c"/>
</dbReference>
<evidence type="ECO:0000313" key="1">
    <source>
        <dbReference type="EMBL" id="QEK39576.1"/>
    </source>
</evidence>